<proteinExistence type="predicted"/>
<dbReference type="Pfam" id="PF00072">
    <property type="entry name" value="Response_reg"/>
    <property type="match status" value="1"/>
</dbReference>
<dbReference type="SMART" id="SM00448">
    <property type="entry name" value="REC"/>
    <property type="match status" value="1"/>
</dbReference>
<feature type="domain" description="Response regulatory" evidence="4">
    <location>
        <begin position="34"/>
        <end position="149"/>
    </location>
</feature>
<keyword evidence="6" id="KW-1185">Reference proteome</keyword>
<dbReference type="SUPFAM" id="SSF52172">
    <property type="entry name" value="CheY-like"/>
    <property type="match status" value="1"/>
</dbReference>
<dbReference type="InterPro" id="IPR011006">
    <property type="entry name" value="CheY-like_superfamily"/>
</dbReference>
<dbReference type="RefSeq" id="WP_407824564.1">
    <property type="nucleotide sequence ID" value="NZ_JBJLSN010000022.1"/>
</dbReference>
<evidence type="ECO:0000256" key="3">
    <source>
        <dbReference type="PROSITE-ProRule" id="PRU00169"/>
    </source>
</evidence>
<reference evidence="5 6" key="1">
    <citation type="submission" date="2024-11" db="EMBL/GenBank/DDBJ databases">
        <title>Draft genome sequences of two bacteria associated to sugarcane roots in Colombia.</title>
        <authorList>
            <person name="Pardo-Diaz S."/>
            <person name="Masmela-Mendoza J."/>
            <person name="Delgadillo-Duran P."/>
            <person name="Bautista E.J."/>
            <person name="Rojas-Tapias D.F."/>
        </authorList>
    </citation>
    <scope>NUCLEOTIDE SEQUENCE [LARGE SCALE GENOMIC DNA]</scope>
    <source>
        <strain evidence="5 6">Ap18</strain>
    </source>
</reference>
<dbReference type="PANTHER" id="PTHR44591">
    <property type="entry name" value="STRESS RESPONSE REGULATOR PROTEIN 1"/>
    <property type="match status" value="1"/>
</dbReference>
<dbReference type="PROSITE" id="PS50110">
    <property type="entry name" value="RESPONSE_REGULATORY"/>
    <property type="match status" value="1"/>
</dbReference>
<dbReference type="Gene3D" id="3.40.50.2300">
    <property type="match status" value="1"/>
</dbReference>
<evidence type="ECO:0000313" key="5">
    <source>
        <dbReference type="EMBL" id="MFL7902725.1"/>
    </source>
</evidence>
<keyword evidence="1 3" id="KW-0597">Phosphoprotein</keyword>
<gene>
    <name evidence="5" type="ORF">ACJ41P_16445</name>
</gene>
<evidence type="ECO:0000256" key="1">
    <source>
        <dbReference type="ARBA" id="ARBA00022553"/>
    </source>
</evidence>
<feature type="modified residue" description="4-aspartylphosphate" evidence="3">
    <location>
        <position position="85"/>
    </location>
</feature>
<evidence type="ECO:0000259" key="4">
    <source>
        <dbReference type="PROSITE" id="PS50110"/>
    </source>
</evidence>
<dbReference type="InterPro" id="IPR050595">
    <property type="entry name" value="Bact_response_regulator"/>
</dbReference>
<dbReference type="InterPro" id="IPR001789">
    <property type="entry name" value="Sig_transdc_resp-reg_receiver"/>
</dbReference>
<protein>
    <submittedName>
        <fullName evidence="5">Response regulator transcription factor</fullName>
    </submittedName>
</protein>
<evidence type="ECO:0000313" key="6">
    <source>
        <dbReference type="Proteomes" id="UP001628281"/>
    </source>
</evidence>
<comment type="caution">
    <text evidence="5">The sequence shown here is derived from an EMBL/GenBank/DDBJ whole genome shotgun (WGS) entry which is preliminary data.</text>
</comment>
<dbReference type="EMBL" id="JBJLSN010000022">
    <property type="protein sequence ID" value="MFL7902725.1"/>
    <property type="molecule type" value="Genomic_DNA"/>
</dbReference>
<dbReference type="CDD" id="cd17535">
    <property type="entry name" value="REC_NarL-like"/>
    <property type="match status" value="1"/>
</dbReference>
<dbReference type="Proteomes" id="UP001628281">
    <property type="component" value="Unassembled WGS sequence"/>
</dbReference>
<dbReference type="PANTHER" id="PTHR44591:SF14">
    <property type="entry name" value="PROTEIN PILG"/>
    <property type="match status" value="1"/>
</dbReference>
<organism evidence="5 6">
    <name type="scientific">Azospirillum argentinense</name>
    <dbReference type="NCBI Taxonomy" id="2970906"/>
    <lineage>
        <taxon>Bacteria</taxon>
        <taxon>Pseudomonadati</taxon>
        <taxon>Pseudomonadota</taxon>
        <taxon>Alphaproteobacteria</taxon>
        <taxon>Rhodospirillales</taxon>
        <taxon>Azospirillaceae</taxon>
        <taxon>Azospirillum</taxon>
    </lineage>
</organism>
<keyword evidence="2" id="KW-0902">Two-component regulatory system</keyword>
<accession>A0ABW8VBX0</accession>
<evidence type="ECO:0000256" key="2">
    <source>
        <dbReference type="ARBA" id="ARBA00023012"/>
    </source>
</evidence>
<name>A0ABW8VBX0_9PROT</name>
<dbReference type="InterPro" id="IPR058245">
    <property type="entry name" value="NreC/VraR/RcsB-like_REC"/>
</dbReference>
<sequence>MRTSIHAGAQRGDGYNRFTIQIFSPPGAQALSKTVIVVDDSKLSRMHVRGIILRNKPDWTVIEAANSAELYGKLDESDIHIAIIDFNMPGDNGLEAAARLLQAKPEIRVAIITANAQDSVVSGIRALGAAFMPKPLEEEQMARFLTAASLPRRPSPADGAGGGAG</sequence>